<keyword evidence="5 10" id="KW-0812">Transmembrane</keyword>
<dbReference type="HAMAP" id="MF_00155">
    <property type="entry name" value="CtaG"/>
    <property type="match status" value="1"/>
</dbReference>
<dbReference type="Proteomes" id="UP000274661">
    <property type="component" value="Unassembled WGS sequence"/>
</dbReference>
<dbReference type="InterPro" id="IPR023471">
    <property type="entry name" value="CtaG/Cox11_dom_sf"/>
</dbReference>
<evidence type="ECO:0000256" key="5">
    <source>
        <dbReference type="ARBA" id="ARBA00022692"/>
    </source>
</evidence>
<organism evidence="12 13">
    <name type="scientific">Sphingomonas ginkgonis</name>
    <dbReference type="NCBI Taxonomy" id="2315330"/>
    <lineage>
        <taxon>Bacteria</taxon>
        <taxon>Pseudomonadati</taxon>
        <taxon>Pseudomonadota</taxon>
        <taxon>Alphaproteobacteria</taxon>
        <taxon>Sphingomonadales</taxon>
        <taxon>Sphingomonadaceae</taxon>
        <taxon>Sphingomonas</taxon>
    </lineage>
</organism>
<dbReference type="InterPro" id="IPR007533">
    <property type="entry name" value="Cyt_c_oxidase_assmbl_CtaG"/>
</dbReference>
<evidence type="ECO:0000256" key="8">
    <source>
        <dbReference type="ARBA" id="ARBA00023008"/>
    </source>
</evidence>
<evidence type="ECO:0000256" key="6">
    <source>
        <dbReference type="ARBA" id="ARBA00022968"/>
    </source>
</evidence>
<name>A0A3R9YGS0_9SPHN</name>
<keyword evidence="6 10" id="KW-0735">Signal-anchor</keyword>
<keyword evidence="13" id="KW-1185">Reference proteome</keyword>
<keyword evidence="8 10" id="KW-0186">Copper</keyword>
<dbReference type="AlphaFoldDB" id="A0A3R9YGS0"/>
<dbReference type="SUPFAM" id="SSF110111">
    <property type="entry name" value="Ctag/Cox11"/>
    <property type="match status" value="1"/>
</dbReference>
<protein>
    <recommendedName>
        <fullName evidence="4 10">Cytochrome c oxidase assembly protein CtaG</fullName>
    </recommendedName>
</protein>
<feature type="transmembrane region" description="Helical" evidence="11">
    <location>
        <begin position="12"/>
        <end position="33"/>
    </location>
</feature>
<evidence type="ECO:0000256" key="10">
    <source>
        <dbReference type="HAMAP-Rule" id="MF_00155"/>
    </source>
</evidence>
<evidence type="ECO:0000256" key="7">
    <source>
        <dbReference type="ARBA" id="ARBA00022989"/>
    </source>
</evidence>
<dbReference type="PANTHER" id="PTHR21320:SF3">
    <property type="entry name" value="CYTOCHROME C OXIDASE ASSEMBLY PROTEIN COX11, MITOCHONDRIAL-RELATED"/>
    <property type="match status" value="1"/>
</dbReference>
<dbReference type="FunFam" id="2.60.370.10:FF:000001">
    <property type="entry name" value="COX11 cytochrome c oxidase assembly homolog"/>
    <property type="match status" value="1"/>
</dbReference>
<dbReference type="Pfam" id="PF04442">
    <property type="entry name" value="CtaG_Cox11"/>
    <property type="match status" value="1"/>
</dbReference>
<dbReference type="OrthoDB" id="9804841at2"/>
<gene>
    <name evidence="10" type="primary">ctaG</name>
    <name evidence="12" type="ORF">HMF7854_01030</name>
</gene>
<comment type="caution">
    <text evidence="12">The sequence shown here is derived from an EMBL/GenBank/DDBJ whole genome shotgun (WGS) entry which is preliminary data.</text>
</comment>
<dbReference type="EMBL" id="RWJF01000001">
    <property type="protein sequence ID" value="RST29571.1"/>
    <property type="molecule type" value="Genomic_DNA"/>
</dbReference>
<feature type="topological domain" description="Cytoplasmic" evidence="10">
    <location>
        <begin position="1"/>
        <end position="7"/>
    </location>
</feature>
<dbReference type="PIRSF" id="PIRSF005413">
    <property type="entry name" value="COX11"/>
    <property type="match status" value="1"/>
</dbReference>
<comment type="similarity">
    <text evidence="3 10">Belongs to the COX11/CtaG family.</text>
</comment>
<comment type="function">
    <text evidence="1 10">Exerts its effect at some terminal stage of cytochrome c oxidase synthesis, probably by being involved in the insertion of the copper B into subunit I.</text>
</comment>
<feature type="topological domain" description="Periplasmic" evidence="10">
    <location>
        <begin position="30"/>
        <end position="183"/>
    </location>
</feature>
<comment type="subcellular location">
    <subcellularLocation>
        <location evidence="2 10">Cell inner membrane</location>
        <topology evidence="2 10">Single-pass type II membrane protein</topology>
        <orientation evidence="2 10">Periplasmic side</orientation>
    </subcellularLocation>
</comment>
<sequence>MTTLAARKNRTALYAAGFVAFMLALAFASVPLYRMFCQATGFEGTTQRAKRAPGADLAAGMMQVRFDANVAPNLPWKFEPEQATVEIRPGARTLIYYRAKNLAARAITGQAAYNVSPDQSGIYFNKIQCFCFNEQTLAAGQEVRMPVVFYVDPKIRTDETTRDVHEITLSYTFYPVEKSGASG</sequence>
<dbReference type="PANTHER" id="PTHR21320">
    <property type="entry name" value="CYTOCHROME C OXIDASE ASSEMBLY PROTEIN COX11-RELATED"/>
    <property type="match status" value="1"/>
</dbReference>
<dbReference type="Gene3D" id="2.60.370.10">
    <property type="entry name" value="Ctag/Cox11"/>
    <property type="match status" value="1"/>
</dbReference>
<dbReference type="GO" id="GO:0005886">
    <property type="term" value="C:plasma membrane"/>
    <property type="evidence" value="ECO:0007669"/>
    <property type="project" value="UniProtKB-SubCell"/>
</dbReference>
<keyword evidence="7 10" id="KW-1133">Transmembrane helix</keyword>
<keyword evidence="10" id="KW-0997">Cell inner membrane</keyword>
<evidence type="ECO:0000256" key="1">
    <source>
        <dbReference type="ARBA" id="ARBA00004007"/>
    </source>
</evidence>
<evidence type="ECO:0000256" key="2">
    <source>
        <dbReference type="ARBA" id="ARBA00004382"/>
    </source>
</evidence>
<evidence type="ECO:0000313" key="12">
    <source>
        <dbReference type="EMBL" id="RST29571.1"/>
    </source>
</evidence>
<evidence type="ECO:0000313" key="13">
    <source>
        <dbReference type="Proteomes" id="UP000274661"/>
    </source>
</evidence>
<accession>A0A3R9YGS0</accession>
<dbReference type="RefSeq" id="WP_126717412.1">
    <property type="nucleotide sequence ID" value="NZ_RWJF01000001.1"/>
</dbReference>
<evidence type="ECO:0000256" key="3">
    <source>
        <dbReference type="ARBA" id="ARBA00009620"/>
    </source>
</evidence>
<dbReference type="GO" id="GO:0005507">
    <property type="term" value="F:copper ion binding"/>
    <property type="evidence" value="ECO:0007669"/>
    <property type="project" value="InterPro"/>
</dbReference>
<evidence type="ECO:0000256" key="9">
    <source>
        <dbReference type="ARBA" id="ARBA00023136"/>
    </source>
</evidence>
<keyword evidence="10" id="KW-1003">Cell membrane</keyword>
<proteinExistence type="inferred from homology"/>
<dbReference type="GO" id="GO:0008535">
    <property type="term" value="P:respiratory chain complex IV assembly"/>
    <property type="evidence" value="ECO:0007669"/>
    <property type="project" value="UniProtKB-UniRule"/>
</dbReference>
<evidence type="ECO:0000256" key="4">
    <source>
        <dbReference type="ARBA" id="ARBA00015384"/>
    </source>
</evidence>
<dbReference type="NCBIfam" id="NF003465">
    <property type="entry name" value="PRK05089.1"/>
    <property type="match status" value="1"/>
</dbReference>
<evidence type="ECO:0000256" key="11">
    <source>
        <dbReference type="SAM" id="Phobius"/>
    </source>
</evidence>
<reference evidence="12 13" key="1">
    <citation type="submission" date="2018-12" db="EMBL/GenBank/DDBJ databases">
        <title>Sphingomonas sp. HMF7854 Genome sequencing and assembly.</title>
        <authorList>
            <person name="Cha I."/>
            <person name="Kang H."/>
            <person name="Kim H."/>
            <person name="Kang J."/>
            <person name="Joh K."/>
        </authorList>
    </citation>
    <scope>NUCLEOTIDE SEQUENCE [LARGE SCALE GENOMIC DNA]</scope>
    <source>
        <strain evidence="12 13">HMF7854</strain>
    </source>
</reference>
<keyword evidence="9 10" id="KW-0472">Membrane</keyword>